<dbReference type="AlphaFoldDB" id="A0A370DW94"/>
<gene>
    <name evidence="9" type="ORF">DIZ79_10370</name>
</gene>
<keyword evidence="5" id="KW-0010">Activator</keyword>
<keyword evidence="3" id="KW-0805">Transcription regulation</keyword>
<name>A0A370DW94_9GAMM</name>
<dbReference type="Proteomes" id="UP000255508">
    <property type="component" value="Unassembled WGS sequence"/>
</dbReference>
<dbReference type="GO" id="GO:0003677">
    <property type="term" value="F:DNA binding"/>
    <property type="evidence" value="ECO:0007669"/>
    <property type="project" value="UniProtKB-KW"/>
</dbReference>
<evidence type="ECO:0000313" key="10">
    <source>
        <dbReference type="Proteomes" id="UP000255508"/>
    </source>
</evidence>
<evidence type="ECO:0000256" key="1">
    <source>
        <dbReference type="ARBA" id="ARBA00004496"/>
    </source>
</evidence>
<dbReference type="CDD" id="cd04458">
    <property type="entry name" value="CSP_CDS"/>
    <property type="match status" value="1"/>
</dbReference>
<sequence>MSKGTVKWFNADKGFGFITPEDGGKDLFVHHSEIQSGGQYATLNDGQAVEYEVGQGQKGPCANKVVAL</sequence>
<evidence type="ECO:0000256" key="7">
    <source>
        <dbReference type="RuleBase" id="RU000408"/>
    </source>
</evidence>
<evidence type="ECO:0000313" key="9">
    <source>
        <dbReference type="EMBL" id="RDH89964.1"/>
    </source>
</evidence>
<keyword evidence="4" id="KW-0238">DNA-binding</keyword>
<protein>
    <submittedName>
        <fullName evidence="9">Cold-shock protein</fullName>
    </submittedName>
</protein>
<dbReference type="Pfam" id="PF00313">
    <property type="entry name" value="CSD"/>
    <property type="match status" value="1"/>
</dbReference>
<comment type="subcellular location">
    <subcellularLocation>
        <location evidence="1 7">Cytoplasm</location>
    </subcellularLocation>
</comment>
<reference evidence="9 10" key="1">
    <citation type="journal article" date="2018" name="ISME J.">
        <title>Endosymbiont genomes yield clues of tubeworm success.</title>
        <authorList>
            <person name="Li Y."/>
            <person name="Liles M.R."/>
            <person name="Halanych K.M."/>
        </authorList>
    </citation>
    <scope>NUCLEOTIDE SEQUENCE [LARGE SCALE GENOMIC DNA]</scope>
    <source>
        <strain evidence="9">A1422</strain>
    </source>
</reference>
<keyword evidence="2" id="KW-0963">Cytoplasm</keyword>
<evidence type="ECO:0000256" key="3">
    <source>
        <dbReference type="ARBA" id="ARBA00023015"/>
    </source>
</evidence>
<dbReference type="Gene3D" id="2.40.50.140">
    <property type="entry name" value="Nucleic acid-binding proteins"/>
    <property type="match status" value="1"/>
</dbReference>
<evidence type="ECO:0000256" key="4">
    <source>
        <dbReference type="ARBA" id="ARBA00023125"/>
    </source>
</evidence>
<organism evidence="9 10">
    <name type="scientific">endosymbiont of Lamellibrachia luymesi</name>
    <dbReference type="NCBI Taxonomy" id="2200907"/>
    <lineage>
        <taxon>Bacteria</taxon>
        <taxon>Pseudomonadati</taxon>
        <taxon>Pseudomonadota</taxon>
        <taxon>Gammaproteobacteria</taxon>
        <taxon>sulfur-oxidizing symbionts</taxon>
    </lineage>
</organism>
<dbReference type="SUPFAM" id="SSF50249">
    <property type="entry name" value="Nucleic acid-binding proteins"/>
    <property type="match status" value="1"/>
</dbReference>
<dbReference type="PANTHER" id="PTHR46565">
    <property type="entry name" value="COLD SHOCK DOMAIN PROTEIN 2"/>
    <property type="match status" value="1"/>
</dbReference>
<proteinExistence type="predicted"/>
<evidence type="ECO:0000256" key="5">
    <source>
        <dbReference type="ARBA" id="ARBA00023159"/>
    </source>
</evidence>
<dbReference type="PRINTS" id="PR00050">
    <property type="entry name" value="COLDSHOCK"/>
</dbReference>
<dbReference type="PANTHER" id="PTHR46565:SF20">
    <property type="entry name" value="COLD SHOCK DOMAIN-CONTAINING PROTEIN 4"/>
    <property type="match status" value="1"/>
</dbReference>
<keyword evidence="6" id="KW-0804">Transcription</keyword>
<dbReference type="PIRSF" id="PIRSF002599">
    <property type="entry name" value="Cold_shock_A"/>
    <property type="match status" value="1"/>
</dbReference>
<evidence type="ECO:0000259" key="8">
    <source>
        <dbReference type="PROSITE" id="PS51857"/>
    </source>
</evidence>
<dbReference type="PROSITE" id="PS51857">
    <property type="entry name" value="CSD_2"/>
    <property type="match status" value="1"/>
</dbReference>
<dbReference type="InterPro" id="IPR012340">
    <property type="entry name" value="NA-bd_OB-fold"/>
</dbReference>
<dbReference type="GO" id="GO:0005829">
    <property type="term" value="C:cytosol"/>
    <property type="evidence" value="ECO:0007669"/>
    <property type="project" value="UniProtKB-ARBA"/>
</dbReference>
<dbReference type="EMBL" id="QFXD01000186">
    <property type="protein sequence ID" value="RDH89964.1"/>
    <property type="molecule type" value="Genomic_DNA"/>
</dbReference>
<dbReference type="InterPro" id="IPR019844">
    <property type="entry name" value="CSD_CS"/>
</dbReference>
<dbReference type="InterPro" id="IPR012156">
    <property type="entry name" value="Cold_shock_CspA"/>
</dbReference>
<evidence type="ECO:0000256" key="2">
    <source>
        <dbReference type="ARBA" id="ARBA00022490"/>
    </source>
</evidence>
<dbReference type="FunFam" id="2.40.50.140:FF:000006">
    <property type="entry name" value="Cold shock protein CspC"/>
    <property type="match status" value="1"/>
</dbReference>
<dbReference type="PROSITE" id="PS00352">
    <property type="entry name" value="CSD_1"/>
    <property type="match status" value="1"/>
</dbReference>
<dbReference type="SMART" id="SM00357">
    <property type="entry name" value="CSP"/>
    <property type="match status" value="1"/>
</dbReference>
<accession>A0A370DW94</accession>
<comment type="caution">
    <text evidence="9">The sequence shown here is derived from an EMBL/GenBank/DDBJ whole genome shotgun (WGS) entry which is preliminary data.</text>
</comment>
<dbReference type="InterPro" id="IPR002059">
    <property type="entry name" value="CSP_DNA-bd"/>
</dbReference>
<feature type="domain" description="CSD" evidence="8">
    <location>
        <begin position="1"/>
        <end position="67"/>
    </location>
</feature>
<evidence type="ECO:0000256" key="6">
    <source>
        <dbReference type="ARBA" id="ARBA00023163"/>
    </source>
</evidence>
<dbReference type="InterPro" id="IPR011129">
    <property type="entry name" value="CSD"/>
</dbReference>